<organism evidence="2 3">
    <name type="scientific">Piromyces finnis</name>
    <dbReference type="NCBI Taxonomy" id="1754191"/>
    <lineage>
        <taxon>Eukaryota</taxon>
        <taxon>Fungi</taxon>
        <taxon>Fungi incertae sedis</taxon>
        <taxon>Chytridiomycota</taxon>
        <taxon>Chytridiomycota incertae sedis</taxon>
        <taxon>Neocallimastigomycetes</taxon>
        <taxon>Neocallimastigales</taxon>
        <taxon>Neocallimastigaceae</taxon>
        <taxon>Piromyces</taxon>
    </lineage>
</organism>
<feature type="region of interest" description="Disordered" evidence="1">
    <location>
        <begin position="71"/>
        <end position="170"/>
    </location>
</feature>
<protein>
    <submittedName>
        <fullName evidence="2">Uncharacterized protein</fullName>
    </submittedName>
</protein>
<dbReference type="AlphaFoldDB" id="A0A1Y1VKX9"/>
<keyword evidence="3" id="KW-1185">Reference proteome</keyword>
<evidence type="ECO:0000256" key="1">
    <source>
        <dbReference type="SAM" id="MobiDB-lite"/>
    </source>
</evidence>
<feature type="compositionally biased region" description="Polar residues" evidence="1">
    <location>
        <begin position="71"/>
        <end position="96"/>
    </location>
</feature>
<dbReference type="Proteomes" id="UP000193719">
    <property type="component" value="Unassembled WGS sequence"/>
</dbReference>
<feature type="compositionally biased region" description="Low complexity" evidence="1">
    <location>
        <begin position="127"/>
        <end position="170"/>
    </location>
</feature>
<proteinExistence type="predicted"/>
<evidence type="ECO:0000313" key="3">
    <source>
        <dbReference type="Proteomes" id="UP000193719"/>
    </source>
</evidence>
<accession>A0A1Y1VKX9</accession>
<evidence type="ECO:0000313" key="2">
    <source>
        <dbReference type="EMBL" id="ORX59118.1"/>
    </source>
</evidence>
<reference evidence="2 3" key="2">
    <citation type="submission" date="2016-08" db="EMBL/GenBank/DDBJ databases">
        <title>Pervasive Adenine N6-methylation of Active Genes in Fungi.</title>
        <authorList>
            <consortium name="DOE Joint Genome Institute"/>
            <person name="Mondo S.J."/>
            <person name="Dannebaum R.O."/>
            <person name="Kuo R.C."/>
            <person name="Labutti K."/>
            <person name="Haridas S."/>
            <person name="Kuo A."/>
            <person name="Salamov A."/>
            <person name="Ahrendt S.R."/>
            <person name="Lipzen A."/>
            <person name="Sullivan W."/>
            <person name="Andreopoulos W.B."/>
            <person name="Clum A."/>
            <person name="Lindquist E."/>
            <person name="Daum C."/>
            <person name="Ramamoorthy G.K."/>
            <person name="Gryganskyi A."/>
            <person name="Culley D."/>
            <person name="Magnuson J.K."/>
            <person name="James T.Y."/>
            <person name="O'Malley M.A."/>
            <person name="Stajich J.E."/>
            <person name="Spatafora J.W."/>
            <person name="Visel A."/>
            <person name="Grigoriev I.V."/>
        </authorList>
    </citation>
    <scope>NUCLEOTIDE SEQUENCE [LARGE SCALE GENOMIC DNA]</scope>
    <source>
        <strain evidence="3">finn</strain>
    </source>
</reference>
<name>A0A1Y1VKX9_9FUNG</name>
<reference evidence="2 3" key="1">
    <citation type="submission" date="2016-08" db="EMBL/GenBank/DDBJ databases">
        <title>Genomes of anaerobic fungi encode conserved fungal cellulosomes for biomass hydrolysis.</title>
        <authorList>
            <consortium name="DOE Joint Genome Institute"/>
            <person name="Haitjema C.H."/>
            <person name="Gilmore S.P."/>
            <person name="Henske J.K."/>
            <person name="Solomon K.V."/>
            <person name="De Groot R."/>
            <person name="Kuo A."/>
            <person name="Mondo S.J."/>
            <person name="Salamov A.A."/>
            <person name="Labutti K."/>
            <person name="Zhao Z."/>
            <person name="Chiniquy J."/>
            <person name="Barry K."/>
            <person name="Brewer H.M."/>
            <person name="Purvine S.O."/>
            <person name="Wright A.T."/>
            <person name="Boxma B."/>
            <person name="Van Alen T."/>
            <person name="Hackstein J.H."/>
            <person name="Baker S.E."/>
            <person name="Grigoriev I.V."/>
            <person name="O'Malley M.A."/>
        </authorList>
    </citation>
    <scope>NUCLEOTIDE SEQUENCE [LARGE SCALE GENOMIC DNA]</scope>
    <source>
        <strain evidence="3">finn</strain>
    </source>
</reference>
<sequence>MTNNNTTAKNNNMISTPVPNNNVMSNNIISNAIPSNYVVYQPPPPQLVILNSYPTPTNSVLPTSNLLVTTPVSTGAPSPSLSVANEPSNSQRNSFHSAPRIVSDNTTDSNADELPPYSLIENDVDENNSTNTNLNSNVTPTNATQLATIAQNQQQQSNSSHSTTNNNNNDTFLTLPEQQIIRPVLPQVTRPPIINAHPPQVIMASTSRNDQQNMLRPVIPMQSWIKKP</sequence>
<dbReference type="EMBL" id="MCFH01000003">
    <property type="protein sequence ID" value="ORX59118.1"/>
    <property type="molecule type" value="Genomic_DNA"/>
</dbReference>
<gene>
    <name evidence="2" type="ORF">BCR36DRAFT_579751</name>
</gene>
<comment type="caution">
    <text evidence="2">The sequence shown here is derived from an EMBL/GenBank/DDBJ whole genome shotgun (WGS) entry which is preliminary data.</text>
</comment>